<feature type="cross-link" description="Glycyl lysine isopeptide (Gly-Lys) (interchain with K-? in acceptor proteins)" evidence="8">
    <location>
        <position position="89"/>
    </location>
</feature>
<comment type="caution">
    <text evidence="12">The sequence shown here is derived from an EMBL/GenBank/DDBJ whole genome shotgun (WGS) entry which is preliminary data.</text>
</comment>
<comment type="similarity">
    <text evidence="2">Belongs to the NPC2 family.</text>
</comment>
<dbReference type="InterPro" id="IPR014756">
    <property type="entry name" value="Ig_E-set"/>
</dbReference>
<feature type="compositionally biased region" description="Low complexity" evidence="10">
    <location>
        <begin position="92"/>
        <end position="113"/>
    </location>
</feature>
<evidence type="ECO:0000256" key="9">
    <source>
        <dbReference type="RuleBase" id="RU361182"/>
    </source>
</evidence>
<dbReference type="Pfam" id="PF09138">
    <property type="entry name" value="Urm1"/>
    <property type="match status" value="1"/>
</dbReference>
<evidence type="ECO:0000256" key="7">
    <source>
        <dbReference type="ARBA" id="ARBA00022786"/>
    </source>
</evidence>
<dbReference type="Gene3D" id="2.60.40.770">
    <property type="match status" value="1"/>
</dbReference>
<dbReference type="FunFam" id="2.60.40.770:FF:000001">
    <property type="entry name" value="NPC intracellular cholesterol transporter 2"/>
    <property type="match status" value="1"/>
</dbReference>
<feature type="region of interest" description="Disordered" evidence="10">
    <location>
        <begin position="233"/>
        <end position="256"/>
    </location>
</feature>
<sequence length="1006" mass="110575">MKVNLEFRGGAELLVNNKSHHSVDLDGSKWTIGGLLDWIKTNLLQERPELFLQGSSVRPGILVLVNDADWELLGEMDYALQEDDNATRGMTSAAPSSVSPPSAHHGSPAAHTPGSAPATRRSFRLAGGAPDPDCGHAMLPLWVEEANGVTFPATFDSVVKEADQDSTFERRWDSMRNKNKIHSSCETQRPPGWDDAIHRRARVLKDKKSNLCPSIVIQEASRAYPATAVQHIPAPPASGRSRGVAQHTPTHAHPQHSLDMMDFSEQVHDIFPDDFLQIPLQYASSVSSLESEASSLEGLQFPAFISDMAHQSYSTSDAAQQLSSISYGAQQSYFPSEVTQQPTFTSHENQQCSSTSYATQQLSSPSAVAEQSYSSTHEPQPSTSNMDQQSSSPGLTVLDASRDCHMWLSSDSFVCEDFACSDADCHNDDTADHQEPAPHQSVSCPYILRTANSEVWTASDLEEEEEDMQLSAASSPSRLGESTYPIVPASCSSDAAVNWEAATLRVTDVPWRQHWVQFDAGSTPQWGSNVTAPPQIVPSAPPPETYFSHAEVPLQPSLSVNEPSLAISERPRGSPTYAGNYSGRLIRTYSQRGRRARKRVINSVNRRMSATDYGRLAESQPPMYSRAVMTMQSGPGLFENNLEVTELERPREEERRVPNEELNQRHVPLFLEEPVAPRRMGSVRAPRMSARVLQRSVSLHSPRKEPSAVPFQKLTEQRPGSFRRALGALTRSFRRKSSGDNNQDQVTHESSSVTHCKQMPQAPRLPRRAIRQSYAATRDWDRPAQFNTREKLRGGNSCVCGAPTDGLPGHDDSWSSQYPVNLVTTVNSFATPSPSSSMFFVTPFSIQKLLRYSIHPSLPPFSRVIMRGFLVLLLCWVATDATIFQDCGSVGSDVQLAVEGCSIPPCQLHRGEVVNINFKYTASKDTQELRIDALANIGGIVFPWVGIDTNGCHFTKCPIAAGTPVDWTLPVDILTEYPAINVVVTFKLVDDSGASQACALLPAKIV</sequence>
<organism evidence="12 13">
    <name type="scientific">Chionoecetes opilio</name>
    <name type="common">Atlantic snow crab</name>
    <name type="synonym">Cancer opilio</name>
    <dbReference type="NCBI Taxonomy" id="41210"/>
    <lineage>
        <taxon>Eukaryota</taxon>
        <taxon>Metazoa</taxon>
        <taxon>Ecdysozoa</taxon>
        <taxon>Arthropoda</taxon>
        <taxon>Crustacea</taxon>
        <taxon>Multicrustacea</taxon>
        <taxon>Malacostraca</taxon>
        <taxon>Eumalacostraca</taxon>
        <taxon>Eucarida</taxon>
        <taxon>Decapoda</taxon>
        <taxon>Pleocyemata</taxon>
        <taxon>Brachyura</taxon>
        <taxon>Eubrachyura</taxon>
        <taxon>Majoidea</taxon>
        <taxon>Majidae</taxon>
        <taxon>Chionoecetes</taxon>
    </lineage>
</organism>
<evidence type="ECO:0000259" key="11">
    <source>
        <dbReference type="SMART" id="SM00737"/>
    </source>
</evidence>
<comment type="function">
    <text evidence="8">Acts as a sulfur carrier required for 2-thiolation of mcm(5)S(2)U at tRNA wobble positions of cytosolic tRNA(Lys), tRNA(Glu) and tRNA(Gln). Serves as sulfur donor in tRNA 2-thiolation reaction by being thiocarboxylated (-COSH) at its C-terminus by the MOCS3/UBA4 homolog. The sulfur is then transferred to tRNA to form 2-thiolation of mcm(5)S(2)U. Also acts as a ubiquitin-like protein (UBL) that is covalently conjugated via an isopeptide bond to lysine residues of target proteins. The thiocarboxylated form serves as substrate for conjugation and oxidative stress specifically induces the formation of UBL-protein conjugates.</text>
</comment>
<keyword evidence="5" id="KW-0964">Secreted</keyword>
<dbReference type="InterPro" id="IPR016155">
    <property type="entry name" value="Mopterin_synth/thiamin_S_b"/>
</dbReference>
<feature type="region of interest" description="Disordered" evidence="10">
    <location>
        <begin position="732"/>
        <end position="764"/>
    </location>
</feature>
<evidence type="ECO:0000256" key="5">
    <source>
        <dbReference type="ARBA" id="ARBA00022525"/>
    </source>
</evidence>
<evidence type="ECO:0000256" key="6">
    <source>
        <dbReference type="ARBA" id="ARBA00022694"/>
    </source>
</evidence>
<name>A0A8J4Y8V2_CHIOP</name>
<dbReference type="InterPro" id="IPR012675">
    <property type="entry name" value="Beta-grasp_dom_sf"/>
</dbReference>
<evidence type="ECO:0000313" key="12">
    <source>
        <dbReference type="EMBL" id="KAG0723415.1"/>
    </source>
</evidence>
<feature type="compositionally biased region" description="Polar residues" evidence="10">
    <location>
        <begin position="739"/>
        <end position="755"/>
    </location>
</feature>
<keyword evidence="4 8" id="KW-1017">Isopeptide bond</keyword>
<dbReference type="SUPFAM" id="SSF81296">
    <property type="entry name" value="E set domains"/>
    <property type="match status" value="1"/>
</dbReference>
<dbReference type="Gene3D" id="3.10.20.30">
    <property type="match status" value="1"/>
</dbReference>
<evidence type="ECO:0000313" key="13">
    <source>
        <dbReference type="Proteomes" id="UP000770661"/>
    </source>
</evidence>
<keyword evidence="13" id="KW-1185">Reference proteome</keyword>
<proteinExistence type="inferred from homology"/>
<keyword evidence="6 8" id="KW-0819">tRNA processing</keyword>
<feature type="modified residue" description="1-thioglycine" evidence="8">
    <location>
        <position position="89"/>
    </location>
</feature>
<feature type="domain" description="MD-2-related lipid-recognition" evidence="11">
    <location>
        <begin position="884"/>
        <end position="1003"/>
    </location>
</feature>
<dbReference type="GO" id="GO:0034227">
    <property type="term" value="P:tRNA thio-modification"/>
    <property type="evidence" value="ECO:0007669"/>
    <property type="project" value="UniProtKB-UniRule"/>
</dbReference>
<dbReference type="GO" id="GO:0002098">
    <property type="term" value="P:tRNA wobble uridine modification"/>
    <property type="evidence" value="ECO:0007669"/>
    <property type="project" value="UniProtKB-UniRule"/>
</dbReference>
<keyword evidence="3 8" id="KW-0963">Cytoplasm</keyword>
<dbReference type="GO" id="GO:0032447">
    <property type="term" value="P:protein urmylation"/>
    <property type="evidence" value="ECO:0007669"/>
    <property type="project" value="UniProtKB-UniRule"/>
</dbReference>
<evidence type="ECO:0000256" key="2">
    <source>
        <dbReference type="ARBA" id="ARBA00006370"/>
    </source>
</evidence>
<dbReference type="AlphaFoldDB" id="A0A8J4Y8V2"/>
<protein>
    <recommendedName>
        <fullName evidence="8">Ubiquitin-related modifier 1 homolog</fullName>
    </recommendedName>
</protein>
<reference evidence="12" key="1">
    <citation type="submission" date="2020-07" db="EMBL/GenBank/DDBJ databases">
        <title>The High-quality genome of the commercially important snow crab, Chionoecetes opilio.</title>
        <authorList>
            <person name="Jeong J.-H."/>
            <person name="Ryu S."/>
        </authorList>
    </citation>
    <scope>NUCLEOTIDE SEQUENCE</scope>
    <source>
        <strain evidence="12">MADBK_172401_WGS</strain>
        <tissue evidence="12">Digestive gland</tissue>
    </source>
</reference>
<dbReference type="Proteomes" id="UP000770661">
    <property type="component" value="Unassembled WGS sequence"/>
</dbReference>
<dbReference type="GO" id="GO:0005576">
    <property type="term" value="C:extracellular region"/>
    <property type="evidence" value="ECO:0007669"/>
    <property type="project" value="UniProtKB-SubCell"/>
</dbReference>
<evidence type="ECO:0000256" key="10">
    <source>
        <dbReference type="SAM" id="MobiDB-lite"/>
    </source>
</evidence>
<evidence type="ECO:0000256" key="4">
    <source>
        <dbReference type="ARBA" id="ARBA00022499"/>
    </source>
</evidence>
<dbReference type="Pfam" id="PF02221">
    <property type="entry name" value="E1_DerP2_DerF2"/>
    <property type="match status" value="1"/>
</dbReference>
<comment type="similarity">
    <text evidence="8 9">Belongs to the URM1 family.</text>
</comment>
<feature type="compositionally biased region" description="Polar residues" evidence="10">
    <location>
        <begin position="338"/>
        <end position="394"/>
    </location>
</feature>
<dbReference type="OrthoDB" id="6379986at2759"/>
<dbReference type="GO" id="GO:0005829">
    <property type="term" value="C:cytosol"/>
    <property type="evidence" value="ECO:0007669"/>
    <property type="project" value="UniProtKB-UniRule"/>
</dbReference>
<evidence type="ECO:0000256" key="8">
    <source>
        <dbReference type="HAMAP-Rule" id="MF_03048"/>
    </source>
</evidence>
<feature type="region of interest" description="Disordered" evidence="10">
    <location>
        <begin position="338"/>
        <end position="395"/>
    </location>
</feature>
<dbReference type="PANTHER" id="PTHR14986">
    <property type="entry name" value="RURM1 PROTEIN"/>
    <property type="match status" value="1"/>
</dbReference>
<evidence type="ECO:0000256" key="1">
    <source>
        <dbReference type="ARBA" id="ARBA00004613"/>
    </source>
</evidence>
<accession>A0A8J4Y8V2</accession>
<dbReference type="InterPro" id="IPR003172">
    <property type="entry name" value="ML_dom"/>
</dbReference>
<evidence type="ECO:0000256" key="3">
    <source>
        <dbReference type="ARBA" id="ARBA00022490"/>
    </source>
</evidence>
<dbReference type="SMART" id="SM00737">
    <property type="entry name" value="ML"/>
    <property type="match status" value="1"/>
</dbReference>
<feature type="region of interest" description="Disordered" evidence="10">
    <location>
        <begin position="86"/>
        <end position="129"/>
    </location>
</feature>
<dbReference type="HAMAP" id="MF_03048">
    <property type="entry name" value="Urm1"/>
    <property type="match status" value="1"/>
</dbReference>
<dbReference type="SUPFAM" id="SSF54285">
    <property type="entry name" value="MoaD/ThiS"/>
    <property type="match status" value="1"/>
</dbReference>
<gene>
    <name evidence="12" type="ORF">GWK47_005534</name>
</gene>
<dbReference type="CDD" id="cd01764">
    <property type="entry name" value="Ubl_Urm1"/>
    <property type="match status" value="1"/>
</dbReference>
<keyword evidence="7 8" id="KW-0833">Ubl conjugation pathway</keyword>
<dbReference type="UniPathway" id="UPA00988"/>
<comment type="subcellular location">
    <subcellularLocation>
        <location evidence="8 9">Cytoplasm</location>
    </subcellularLocation>
    <subcellularLocation>
        <location evidence="1">Secreted</location>
    </subcellularLocation>
</comment>
<dbReference type="EMBL" id="JACEEZ010008314">
    <property type="protein sequence ID" value="KAG0723415.1"/>
    <property type="molecule type" value="Genomic_DNA"/>
</dbReference>
<dbReference type="InterPro" id="IPR015221">
    <property type="entry name" value="Urm1"/>
</dbReference>
<comment type="pathway">
    <text evidence="8 9">tRNA modification; 5-methoxycarbonylmethyl-2-thiouridine-tRNA biosynthesis.</text>
</comment>
<comment type="PTM">
    <text evidence="8">C-terminal thiocarboxylation occurs in 2 steps, it is first acyl-adenylated (-COAMP) via the hesA/moeB/thiF part of the MOCS3/UBA4 homolog, then thiocarboxylated (-COSH) via the rhodanese domain of the MOCS3/UBA4 homolog.</text>
</comment>